<dbReference type="EMBL" id="JAVFWL010000002">
    <property type="protein sequence ID" value="KAK6737231.1"/>
    <property type="molecule type" value="Genomic_DNA"/>
</dbReference>
<proteinExistence type="predicted"/>
<evidence type="ECO:0000256" key="1">
    <source>
        <dbReference type="SAM" id="MobiDB-lite"/>
    </source>
</evidence>
<accession>A0ABR1CJ54</accession>
<dbReference type="Proteomes" id="UP001303046">
    <property type="component" value="Unassembled WGS sequence"/>
</dbReference>
<sequence>MNAHDTQFEIGAGVRMIRVHALHRYTYPAPCDLSEFVPKQDSSTQKDSRGAASRKTV</sequence>
<keyword evidence="3" id="KW-1185">Reference proteome</keyword>
<evidence type="ECO:0000313" key="2">
    <source>
        <dbReference type="EMBL" id="KAK6737231.1"/>
    </source>
</evidence>
<reference evidence="2 3" key="1">
    <citation type="submission" date="2023-08" db="EMBL/GenBank/DDBJ databases">
        <title>A Necator americanus chromosomal reference genome.</title>
        <authorList>
            <person name="Ilik V."/>
            <person name="Petrzelkova K.J."/>
            <person name="Pardy F."/>
            <person name="Fuh T."/>
            <person name="Niatou-Singa F.S."/>
            <person name="Gouil Q."/>
            <person name="Baker L."/>
            <person name="Ritchie M.E."/>
            <person name="Jex A.R."/>
            <person name="Gazzola D."/>
            <person name="Li H."/>
            <person name="Toshio Fujiwara R."/>
            <person name="Zhan B."/>
            <person name="Aroian R.V."/>
            <person name="Pafco B."/>
            <person name="Schwarz E.M."/>
        </authorList>
    </citation>
    <scope>NUCLEOTIDE SEQUENCE [LARGE SCALE GENOMIC DNA]</scope>
    <source>
        <strain evidence="2 3">Aroian</strain>
        <tissue evidence="2">Whole animal</tissue>
    </source>
</reference>
<evidence type="ECO:0000313" key="3">
    <source>
        <dbReference type="Proteomes" id="UP001303046"/>
    </source>
</evidence>
<feature type="region of interest" description="Disordered" evidence="1">
    <location>
        <begin position="35"/>
        <end position="57"/>
    </location>
</feature>
<comment type="caution">
    <text evidence="2">The sequence shown here is derived from an EMBL/GenBank/DDBJ whole genome shotgun (WGS) entry which is preliminary data.</text>
</comment>
<protein>
    <submittedName>
        <fullName evidence="2">Uncharacterized protein</fullName>
    </submittedName>
</protein>
<name>A0ABR1CJ54_NECAM</name>
<gene>
    <name evidence="2" type="primary">Necator_chrII.g7534</name>
    <name evidence="2" type="ORF">RB195_019740</name>
</gene>
<organism evidence="2 3">
    <name type="scientific">Necator americanus</name>
    <name type="common">Human hookworm</name>
    <dbReference type="NCBI Taxonomy" id="51031"/>
    <lineage>
        <taxon>Eukaryota</taxon>
        <taxon>Metazoa</taxon>
        <taxon>Ecdysozoa</taxon>
        <taxon>Nematoda</taxon>
        <taxon>Chromadorea</taxon>
        <taxon>Rhabditida</taxon>
        <taxon>Rhabditina</taxon>
        <taxon>Rhabditomorpha</taxon>
        <taxon>Strongyloidea</taxon>
        <taxon>Ancylostomatidae</taxon>
        <taxon>Bunostominae</taxon>
        <taxon>Necator</taxon>
    </lineage>
</organism>